<dbReference type="PANTHER" id="PTHR43335">
    <property type="entry name" value="ABC TRANSPORTER, ATP-BINDING PROTEIN"/>
    <property type="match status" value="1"/>
</dbReference>
<dbReference type="InterPro" id="IPR003593">
    <property type="entry name" value="AAA+_ATPase"/>
</dbReference>
<dbReference type="CDD" id="cd03230">
    <property type="entry name" value="ABC_DR_subfamily_A"/>
    <property type="match status" value="1"/>
</dbReference>
<proteinExistence type="inferred from homology"/>
<comment type="similarity">
    <text evidence="1">Belongs to the ABC transporter superfamily.</text>
</comment>
<evidence type="ECO:0000256" key="4">
    <source>
        <dbReference type="ARBA" id="ARBA00022840"/>
    </source>
</evidence>
<evidence type="ECO:0000313" key="6">
    <source>
        <dbReference type="EMBL" id="MFD1672678.1"/>
    </source>
</evidence>
<keyword evidence="3" id="KW-0547">Nucleotide-binding</keyword>
<gene>
    <name evidence="6" type="ORF">ACFQ5M_11240</name>
</gene>
<keyword evidence="7" id="KW-1185">Reference proteome</keyword>
<dbReference type="PANTHER" id="PTHR43335:SF4">
    <property type="entry name" value="ABC TRANSPORTER, ATP-BINDING PROTEIN"/>
    <property type="match status" value="1"/>
</dbReference>
<organism evidence="6 7">
    <name type="scientific">Agrilactobacillus yilanensis</name>
    <dbReference type="NCBI Taxonomy" id="2485997"/>
    <lineage>
        <taxon>Bacteria</taxon>
        <taxon>Bacillati</taxon>
        <taxon>Bacillota</taxon>
        <taxon>Bacilli</taxon>
        <taxon>Lactobacillales</taxon>
        <taxon>Lactobacillaceae</taxon>
        <taxon>Agrilactobacillus</taxon>
    </lineage>
</organism>
<keyword evidence="2" id="KW-0813">Transport</keyword>
<evidence type="ECO:0000256" key="1">
    <source>
        <dbReference type="ARBA" id="ARBA00005417"/>
    </source>
</evidence>
<feature type="domain" description="ABC transporter" evidence="5">
    <location>
        <begin position="4"/>
        <end position="232"/>
    </location>
</feature>
<dbReference type="GO" id="GO:0005524">
    <property type="term" value="F:ATP binding"/>
    <property type="evidence" value="ECO:0007669"/>
    <property type="project" value="UniProtKB-KW"/>
</dbReference>
<dbReference type="EMBL" id="JBHTOP010000026">
    <property type="protein sequence ID" value="MFD1672678.1"/>
    <property type="molecule type" value="Genomic_DNA"/>
</dbReference>
<dbReference type="SUPFAM" id="SSF52540">
    <property type="entry name" value="P-loop containing nucleoside triphosphate hydrolases"/>
    <property type="match status" value="1"/>
</dbReference>
<evidence type="ECO:0000313" key="7">
    <source>
        <dbReference type="Proteomes" id="UP001597267"/>
    </source>
</evidence>
<dbReference type="Gene3D" id="3.40.50.300">
    <property type="entry name" value="P-loop containing nucleotide triphosphate hydrolases"/>
    <property type="match status" value="1"/>
</dbReference>
<dbReference type="Pfam" id="PF00005">
    <property type="entry name" value="ABC_tran"/>
    <property type="match status" value="1"/>
</dbReference>
<sequence>MNMLELKGVTKAFGAKSVLKDLNLIVPQGSIFGFVGENGAGKTTTMKLILGLDKPDTGTIFVKGQQVNFGQTATNQVIGYLPDVPEFYDYMTATEYLQLCGEITKIAKQERAEKIETMLQLVGLPNNKHRIKGFSRGMRQRLGIAQALLNDPELLICDEPTSALDPEGRHDFLQLLTRLRGKITILFSTHILSDVQTVCDEIGILHHGQLQVTDTLTNLKKTYLKPQIALTFQDIAQAKAGQQLIINELALIGEVQENKLLVSYGSDYKTASQKILSLLLTHDLVPLAFNQVEPTLEQIFLQVMQS</sequence>
<dbReference type="InterPro" id="IPR027417">
    <property type="entry name" value="P-loop_NTPase"/>
</dbReference>
<name>A0ABW4JAI0_9LACO</name>
<evidence type="ECO:0000256" key="2">
    <source>
        <dbReference type="ARBA" id="ARBA00022448"/>
    </source>
</evidence>
<keyword evidence="4 6" id="KW-0067">ATP-binding</keyword>
<dbReference type="PROSITE" id="PS50893">
    <property type="entry name" value="ABC_TRANSPORTER_2"/>
    <property type="match status" value="1"/>
</dbReference>
<comment type="caution">
    <text evidence="6">The sequence shown here is derived from an EMBL/GenBank/DDBJ whole genome shotgun (WGS) entry which is preliminary data.</text>
</comment>
<accession>A0ABW4JAI0</accession>
<protein>
    <submittedName>
        <fullName evidence="6">ATP-binding cassette domain-containing protein</fullName>
    </submittedName>
</protein>
<dbReference type="Proteomes" id="UP001597267">
    <property type="component" value="Unassembled WGS sequence"/>
</dbReference>
<reference evidence="7" key="1">
    <citation type="journal article" date="2019" name="Int. J. Syst. Evol. Microbiol.">
        <title>The Global Catalogue of Microorganisms (GCM) 10K type strain sequencing project: providing services to taxonomists for standard genome sequencing and annotation.</title>
        <authorList>
            <consortium name="The Broad Institute Genomics Platform"/>
            <consortium name="The Broad Institute Genome Sequencing Center for Infectious Disease"/>
            <person name="Wu L."/>
            <person name="Ma J."/>
        </authorList>
    </citation>
    <scope>NUCLEOTIDE SEQUENCE [LARGE SCALE GENOMIC DNA]</scope>
    <source>
        <strain evidence="7">CCM 8896</strain>
    </source>
</reference>
<evidence type="ECO:0000259" key="5">
    <source>
        <dbReference type="PROSITE" id="PS50893"/>
    </source>
</evidence>
<dbReference type="SMART" id="SM00382">
    <property type="entry name" value="AAA"/>
    <property type="match status" value="1"/>
</dbReference>
<dbReference type="RefSeq" id="WP_125713309.1">
    <property type="nucleotide sequence ID" value="NZ_JBHTOP010000026.1"/>
</dbReference>
<evidence type="ECO:0000256" key="3">
    <source>
        <dbReference type="ARBA" id="ARBA00022741"/>
    </source>
</evidence>
<dbReference type="InterPro" id="IPR003439">
    <property type="entry name" value="ABC_transporter-like_ATP-bd"/>
</dbReference>